<dbReference type="EMBL" id="MN739313">
    <property type="protein sequence ID" value="QHS98282.1"/>
    <property type="molecule type" value="Genomic_DNA"/>
</dbReference>
<evidence type="ECO:0000313" key="1">
    <source>
        <dbReference type="EMBL" id="QHS98282.1"/>
    </source>
</evidence>
<proteinExistence type="predicted"/>
<dbReference type="SUPFAM" id="SSF55945">
    <property type="entry name" value="TATA-box binding protein-like"/>
    <property type="match status" value="1"/>
</dbReference>
<organism evidence="1">
    <name type="scientific">viral metagenome</name>
    <dbReference type="NCBI Taxonomy" id="1070528"/>
    <lineage>
        <taxon>unclassified sequences</taxon>
        <taxon>metagenomes</taxon>
        <taxon>organismal metagenomes</taxon>
    </lineage>
</organism>
<protein>
    <submittedName>
        <fullName evidence="1">Uncharacterized protein</fullName>
    </submittedName>
</protein>
<name>A0A6C0C1V0_9ZZZZ</name>
<dbReference type="AlphaFoldDB" id="A0A6C0C1V0"/>
<dbReference type="Gene3D" id="3.30.310.10">
    <property type="entry name" value="TATA-Binding Protein"/>
    <property type="match status" value="1"/>
</dbReference>
<reference evidence="1" key="1">
    <citation type="journal article" date="2020" name="Nature">
        <title>Giant virus diversity and host interactions through global metagenomics.</title>
        <authorList>
            <person name="Schulz F."/>
            <person name="Roux S."/>
            <person name="Paez-Espino D."/>
            <person name="Jungbluth S."/>
            <person name="Walsh D.A."/>
            <person name="Denef V.J."/>
            <person name="McMahon K.D."/>
            <person name="Konstantinidis K.T."/>
            <person name="Eloe-Fadrosh E.A."/>
            <person name="Kyrpides N.C."/>
            <person name="Woyke T."/>
        </authorList>
    </citation>
    <scope>NUCLEOTIDE SEQUENCE</scope>
    <source>
        <strain evidence="1">GVMAG-M-3300020182-84</strain>
    </source>
</reference>
<accession>A0A6C0C1V0</accession>
<sequence>MNTVDDEWLEFLQNPEMEFENDDIINDNDKWIPECNELNISTNTKVLYLNQKISIYDVYWKLNVIPYLSQGEGIIKKQIKIVNNTPEEHNAYKKNLIGIPYYTEVLIKQIDNPNARKIKYKDERKLTIGLSKKDILTSNIKITNAFYNCFALTIRIMKDQYKEMHVKVFNTGKIELPGILNDELLEDIKKRIVLFIQPHLPEKIQFVKNGDKDDNVLINSNFNCNFYIKRDELHDLLKSNKYNIETSYDPCSYPGVKCKYYYNNSLPEEEQTGVVSTKDGKMTITELNTNKTYFEISFMIFRTGSCLIVGNCNEKMLRCAYRFIKNMLITEYKHIVSKNVSLTEKVSKKISKKKKYTVNYNYYNNTIRNN</sequence>
<dbReference type="InterPro" id="IPR012295">
    <property type="entry name" value="TBP_dom_sf"/>
</dbReference>